<dbReference type="Gene3D" id="2.60.120.200">
    <property type="match status" value="1"/>
</dbReference>
<evidence type="ECO:0000259" key="8">
    <source>
        <dbReference type="Pfam" id="PF17851"/>
    </source>
</evidence>
<evidence type="ECO:0000256" key="5">
    <source>
        <dbReference type="PIRSR" id="PIRSR606710-2"/>
    </source>
</evidence>
<keyword evidence="10" id="KW-1185">Reference proteome</keyword>
<dbReference type="PANTHER" id="PTHR42812">
    <property type="entry name" value="BETA-XYLOSIDASE"/>
    <property type="match status" value="1"/>
</dbReference>
<name>A0A290QG74_9BACT</name>
<feature type="site" description="Important for catalytic activity, responsible for pKa modulation of the active site Glu and correct orientation of both the proton donor and substrate" evidence="5">
    <location>
        <position position="155"/>
    </location>
</feature>
<dbReference type="RefSeq" id="WP_096056907.1">
    <property type="nucleotide sequence ID" value="NZ_CP023344.1"/>
</dbReference>
<protein>
    <submittedName>
        <fullName evidence="9">Glycoside hydrolase</fullName>
    </submittedName>
</protein>
<feature type="signal peptide" evidence="7">
    <location>
        <begin position="1"/>
        <end position="21"/>
    </location>
</feature>
<dbReference type="OrthoDB" id="181757at2"/>
<dbReference type="Pfam" id="PF17851">
    <property type="entry name" value="GH43_C2"/>
    <property type="match status" value="1"/>
</dbReference>
<dbReference type="Gene3D" id="2.115.10.20">
    <property type="entry name" value="Glycosyl hydrolase domain, family 43"/>
    <property type="match status" value="1"/>
</dbReference>
<dbReference type="InterPro" id="IPR041542">
    <property type="entry name" value="GH43_C2"/>
</dbReference>
<keyword evidence="7" id="KW-0732">Signal</keyword>
<evidence type="ECO:0000256" key="1">
    <source>
        <dbReference type="ARBA" id="ARBA00009865"/>
    </source>
</evidence>
<dbReference type="InterPro" id="IPR023296">
    <property type="entry name" value="Glyco_hydro_beta-prop_sf"/>
</dbReference>
<dbReference type="InterPro" id="IPR013320">
    <property type="entry name" value="ConA-like_dom_sf"/>
</dbReference>
<feature type="active site" description="Proton donor" evidence="4">
    <location>
        <position position="229"/>
    </location>
</feature>
<evidence type="ECO:0000256" key="4">
    <source>
        <dbReference type="PIRSR" id="PIRSR606710-1"/>
    </source>
</evidence>
<feature type="domain" description="Beta-xylosidase C-terminal Concanavalin A-like" evidence="8">
    <location>
        <begin position="359"/>
        <end position="561"/>
    </location>
</feature>
<organism evidence="9 10">
    <name type="scientific">Nibricoccus aquaticus</name>
    <dbReference type="NCBI Taxonomy" id="2576891"/>
    <lineage>
        <taxon>Bacteria</taxon>
        <taxon>Pseudomonadati</taxon>
        <taxon>Verrucomicrobiota</taxon>
        <taxon>Opitutia</taxon>
        <taxon>Opitutales</taxon>
        <taxon>Opitutaceae</taxon>
        <taxon>Nibricoccus</taxon>
    </lineage>
</organism>
<dbReference type="InterPro" id="IPR051795">
    <property type="entry name" value="Glycosyl_Hydrlase_43"/>
</dbReference>
<dbReference type="Proteomes" id="UP000217265">
    <property type="component" value="Chromosome"/>
</dbReference>
<evidence type="ECO:0000256" key="2">
    <source>
        <dbReference type="ARBA" id="ARBA00022801"/>
    </source>
</evidence>
<comment type="similarity">
    <text evidence="1 6">Belongs to the glycosyl hydrolase 43 family.</text>
</comment>
<feature type="active site" description="Proton acceptor" evidence="4">
    <location>
        <position position="47"/>
    </location>
</feature>
<dbReference type="GO" id="GO:0005975">
    <property type="term" value="P:carbohydrate metabolic process"/>
    <property type="evidence" value="ECO:0007669"/>
    <property type="project" value="InterPro"/>
</dbReference>
<dbReference type="PANTHER" id="PTHR42812:SF12">
    <property type="entry name" value="BETA-XYLOSIDASE-RELATED"/>
    <property type="match status" value="1"/>
</dbReference>
<dbReference type="Pfam" id="PF04616">
    <property type="entry name" value="Glyco_hydro_43"/>
    <property type="match status" value="1"/>
</dbReference>
<evidence type="ECO:0000313" key="9">
    <source>
        <dbReference type="EMBL" id="ATC65276.1"/>
    </source>
</evidence>
<dbReference type="GO" id="GO:0004553">
    <property type="term" value="F:hydrolase activity, hydrolyzing O-glycosyl compounds"/>
    <property type="evidence" value="ECO:0007669"/>
    <property type="project" value="InterPro"/>
</dbReference>
<accession>A0A290QG74</accession>
<dbReference type="SUPFAM" id="SSF75005">
    <property type="entry name" value="Arabinanase/levansucrase/invertase"/>
    <property type="match status" value="1"/>
</dbReference>
<dbReference type="InterPro" id="IPR006710">
    <property type="entry name" value="Glyco_hydro_43"/>
</dbReference>
<keyword evidence="2 6" id="KW-0378">Hydrolase</keyword>
<dbReference type="AlphaFoldDB" id="A0A290QG74"/>
<evidence type="ECO:0000256" key="3">
    <source>
        <dbReference type="ARBA" id="ARBA00023295"/>
    </source>
</evidence>
<evidence type="ECO:0000256" key="7">
    <source>
        <dbReference type="SAM" id="SignalP"/>
    </source>
</evidence>
<dbReference type="KEGG" id="vbh:CMV30_15705"/>
<feature type="chain" id="PRO_5012018857" evidence="7">
    <location>
        <begin position="22"/>
        <end position="566"/>
    </location>
</feature>
<proteinExistence type="inferred from homology"/>
<gene>
    <name evidence="9" type="ORF">CMV30_15705</name>
</gene>
<keyword evidence="3 6" id="KW-0326">Glycosidase</keyword>
<evidence type="ECO:0000256" key="6">
    <source>
        <dbReference type="RuleBase" id="RU361187"/>
    </source>
</evidence>
<sequence>MIYLTRSLFTAMLATTVSSFAASTEAWVPDRGDGTYQNPVLHADYSDPDAVRVGDDYYMTASSFLAAPGLPILHSKDLVNWTLINHVFAVQKPAEHFSKPRHGQGVWAPSIRHHDGKFWIFYPDPDFGIYVTTAVDPAGKWSEPVLMKAGKGLIDPCPLWDDDGRLYLVHGWARSRAGIANMLTVQELSADGTRVLESEINLQTADGKTNDIGTVVIDANKLDGWRTLEGPKFYKRDGWYWVFAPAGGVATGYQAVFRSKNIRGPYEQRIVLEQGKTPINGPHQGAWVTTPDGKEDWFLHFQDKGAYGRVVHLQPMWWRDDGWPVMGSDPESDGKGEPVLTHAKPNVGRTWPVAVPATTDEFNAPKAGLQWQWNANPREGWASLTAKAGALRLASVPAPATRNDDSAAKNSLYDAPNFYVQKFPAPAFTATTVLDFAPVAEGEMAGLAVFGFNYAVLGLRKQGEQSRLVLLTNIGADAVGAQHRETASAEVPAGPVYLRVTVGADAMARFAYSLDDVTFTPIGEAFKAREDRWIGAKFGLIATAPSDATATGHADFDWFRVTAPVR</sequence>
<dbReference type="CDD" id="cd09001">
    <property type="entry name" value="GH43_FsAxh1-like"/>
    <property type="match status" value="1"/>
</dbReference>
<reference evidence="9 10" key="1">
    <citation type="submission" date="2017-09" db="EMBL/GenBank/DDBJ databases">
        <title>Complete genome sequence of Verrucomicrobial strain HZ-65, isolated from freshwater.</title>
        <authorList>
            <person name="Choi A."/>
        </authorList>
    </citation>
    <scope>NUCLEOTIDE SEQUENCE [LARGE SCALE GENOMIC DNA]</scope>
    <source>
        <strain evidence="9 10">HZ-65</strain>
    </source>
</reference>
<dbReference type="EMBL" id="CP023344">
    <property type="protein sequence ID" value="ATC65276.1"/>
    <property type="molecule type" value="Genomic_DNA"/>
</dbReference>
<evidence type="ECO:0000313" key="10">
    <source>
        <dbReference type="Proteomes" id="UP000217265"/>
    </source>
</evidence>
<dbReference type="SUPFAM" id="SSF49899">
    <property type="entry name" value="Concanavalin A-like lectins/glucanases"/>
    <property type="match status" value="1"/>
</dbReference>